<name>A0AAV2LDJ7_KNICA</name>
<dbReference type="AlphaFoldDB" id="A0AAV2LDJ7"/>
<reference evidence="1 2" key="1">
    <citation type="submission" date="2024-04" db="EMBL/GenBank/DDBJ databases">
        <authorList>
            <person name="Waldvogel A.-M."/>
            <person name="Schoenle A."/>
        </authorList>
    </citation>
    <scope>NUCLEOTIDE SEQUENCE [LARGE SCALE GENOMIC DNA]</scope>
</reference>
<protein>
    <recommendedName>
        <fullName evidence="3">C2H2-type domain-containing protein</fullName>
    </recommendedName>
</protein>
<dbReference type="Proteomes" id="UP001497482">
    <property type="component" value="Chromosome 23"/>
</dbReference>
<evidence type="ECO:0008006" key="3">
    <source>
        <dbReference type="Google" id="ProtNLM"/>
    </source>
</evidence>
<sequence length="247" mass="27585">MAFVPAMFHRGARGRQPFETAPLVKCYNSAKRGRRAMIEMTKPKQSGQCPICRKVLQHVSKHIREFHGIKNARERTILNAICTGRVVIGKGTCPVPGCGLFRRRLAIHIERHSDLLPGRRAAYLQVARRDAALKQLSEQRDTDPQPPMASSLDLEDSLASECRHPSCIQREVRIWELESTDKEPAVALHPAIALHPEEQVVALHPGVALHPAVALHPEEQVVALHPDHTECEEEDCFTCFLSTAFAP</sequence>
<dbReference type="EMBL" id="OZ035845">
    <property type="protein sequence ID" value="CAL1600089.1"/>
    <property type="molecule type" value="Genomic_DNA"/>
</dbReference>
<keyword evidence="2" id="KW-1185">Reference proteome</keyword>
<gene>
    <name evidence="1" type="ORF">KC01_LOCUS28235</name>
</gene>
<accession>A0AAV2LDJ7</accession>
<evidence type="ECO:0000313" key="2">
    <source>
        <dbReference type="Proteomes" id="UP001497482"/>
    </source>
</evidence>
<organism evidence="1 2">
    <name type="scientific">Knipowitschia caucasica</name>
    <name type="common">Caucasian dwarf goby</name>
    <name type="synonym">Pomatoschistus caucasicus</name>
    <dbReference type="NCBI Taxonomy" id="637954"/>
    <lineage>
        <taxon>Eukaryota</taxon>
        <taxon>Metazoa</taxon>
        <taxon>Chordata</taxon>
        <taxon>Craniata</taxon>
        <taxon>Vertebrata</taxon>
        <taxon>Euteleostomi</taxon>
        <taxon>Actinopterygii</taxon>
        <taxon>Neopterygii</taxon>
        <taxon>Teleostei</taxon>
        <taxon>Neoteleostei</taxon>
        <taxon>Acanthomorphata</taxon>
        <taxon>Gobiaria</taxon>
        <taxon>Gobiiformes</taxon>
        <taxon>Gobioidei</taxon>
        <taxon>Gobiidae</taxon>
        <taxon>Gobiinae</taxon>
        <taxon>Knipowitschia</taxon>
    </lineage>
</organism>
<evidence type="ECO:0000313" key="1">
    <source>
        <dbReference type="EMBL" id="CAL1600089.1"/>
    </source>
</evidence>
<proteinExistence type="predicted"/>